<organism evidence="4 5">
    <name type="scientific">Plantactinospora soyae</name>
    <dbReference type="NCBI Taxonomy" id="1544732"/>
    <lineage>
        <taxon>Bacteria</taxon>
        <taxon>Bacillati</taxon>
        <taxon>Actinomycetota</taxon>
        <taxon>Actinomycetes</taxon>
        <taxon>Micromonosporales</taxon>
        <taxon>Micromonosporaceae</taxon>
        <taxon>Plantactinospora</taxon>
    </lineage>
</organism>
<accession>A0A927M8Q6</accession>
<dbReference type="InterPro" id="IPR013154">
    <property type="entry name" value="ADH-like_N"/>
</dbReference>
<evidence type="ECO:0000313" key="5">
    <source>
        <dbReference type="Proteomes" id="UP000649753"/>
    </source>
</evidence>
<gene>
    <name evidence="4" type="ORF">H4W31_004379</name>
</gene>
<dbReference type="InterPro" id="IPR002364">
    <property type="entry name" value="Quin_OxRdtase/zeta-crystal_CS"/>
</dbReference>
<protein>
    <submittedName>
        <fullName evidence="4">NADPH2:quinone reductase</fullName>
        <ecNumber evidence="4">1.6.5.5</ecNumber>
    </submittedName>
</protein>
<dbReference type="GO" id="GO:0070402">
    <property type="term" value="F:NADPH binding"/>
    <property type="evidence" value="ECO:0007669"/>
    <property type="project" value="TreeGrafter"/>
</dbReference>
<sequence length="321" mass="32423">MRVIEVARFGGPEVLVPGEAADPVAGAGEVVVAVEVADVLWLETMVRGGHGGEVFPVQPPYRPGVGVAGTVAAVGPGVDPGWVGRRVVAATGYQNGYVERAVVSADGLVAVPDGVDLRNAAAVLHDGLTALALADIVKITAGDRVLVTAAGGGLGAILVQLASAAGATVVAAARGAAKLDRIGELGADVLVDYSTPDWTDRVWDATGGLDVVLDGAGGDYGRAAFDLVRAGGRFSAHGTPAGAFATVDPDVAKARDISATGIEAVQLRPEQARGYLVRALDEVAAGRITPLIGQTFPLERAADAHAAIENRTAVGKTLLLI</sequence>
<proteinExistence type="predicted"/>
<keyword evidence="2 4" id="KW-0560">Oxidoreductase</keyword>
<evidence type="ECO:0000313" key="4">
    <source>
        <dbReference type="EMBL" id="MBE1488741.1"/>
    </source>
</evidence>
<dbReference type="EC" id="1.6.5.5" evidence="4"/>
<comment type="caution">
    <text evidence="4">The sequence shown here is derived from an EMBL/GenBank/DDBJ whole genome shotgun (WGS) entry which is preliminary data.</text>
</comment>
<dbReference type="GO" id="GO:0003960">
    <property type="term" value="F:quinone reductase (NADPH) activity"/>
    <property type="evidence" value="ECO:0007669"/>
    <property type="project" value="UniProtKB-EC"/>
</dbReference>
<dbReference type="EMBL" id="JADBEB010000001">
    <property type="protein sequence ID" value="MBE1488741.1"/>
    <property type="molecule type" value="Genomic_DNA"/>
</dbReference>
<evidence type="ECO:0000256" key="1">
    <source>
        <dbReference type="ARBA" id="ARBA00022857"/>
    </source>
</evidence>
<dbReference type="Pfam" id="PF13602">
    <property type="entry name" value="ADH_zinc_N_2"/>
    <property type="match status" value="1"/>
</dbReference>
<dbReference type="Gene3D" id="3.90.180.10">
    <property type="entry name" value="Medium-chain alcohol dehydrogenases, catalytic domain"/>
    <property type="match status" value="1"/>
</dbReference>
<dbReference type="Pfam" id="PF08240">
    <property type="entry name" value="ADH_N"/>
    <property type="match status" value="1"/>
</dbReference>
<dbReference type="GO" id="GO:0008270">
    <property type="term" value="F:zinc ion binding"/>
    <property type="evidence" value="ECO:0007669"/>
    <property type="project" value="InterPro"/>
</dbReference>
<dbReference type="PANTHER" id="PTHR48106">
    <property type="entry name" value="QUINONE OXIDOREDUCTASE PIG3-RELATED"/>
    <property type="match status" value="1"/>
</dbReference>
<dbReference type="SUPFAM" id="SSF51735">
    <property type="entry name" value="NAD(P)-binding Rossmann-fold domains"/>
    <property type="match status" value="1"/>
</dbReference>
<keyword evidence="5" id="KW-1185">Reference proteome</keyword>
<dbReference type="InterPro" id="IPR020843">
    <property type="entry name" value="ER"/>
</dbReference>
<evidence type="ECO:0000256" key="2">
    <source>
        <dbReference type="ARBA" id="ARBA00023002"/>
    </source>
</evidence>
<dbReference type="PROSITE" id="PS01162">
    <property type="entry name" value="QOR_ZETA_CRYSTAL"/>
    <property type="match status" value="1"/>
</dbReference>
<dbReference type="Gene3D" id="3.40.50.720">
    <property type="entry name" value="NAD(P)-binding Rossmann-like Domain"/>
    <property type="match status" value="1"/>
</dbReference>
<name>A0A927M8Q6_9ACTN</name>
<dbReference type="InterPro" id="IPR036291">
    <property type="entry name" value="NAD(P)-bd_dom_sf"/>
</dbReference>
<dbReference type="SMART" id="SM00829">
    <property type="entry name" value="PKS_ER"/>
    <property type="match status" value="1"/>
</dbReference>
<evidence type="ECO:0000259" key="3">
    <source>
        <dbReference type="SMART" id="SM00829"/>
    </source>
</evidence>
<keyword evidence="1" id="KW-0521">NADP</keyword>
<dbReference type="Proteomes" id="UP000649753">
    <property type="component" value="Unassembled WGS sequence"/>
</dbReference>
<reference evidence="4" key="1">
    <citation type="submission" date="2020-10" db="EMBL/GenBank/DDBJ databases">
        <title>Sequencing the genomes of 1000 actinobacteria strains.</title>
        <authorList>
            <person name="Klenk H.-P."/>
        </authorList>
    </citation>
    <scope>NUCLEOTIDE SEQUENCE</scope>
    <source>
        <strain evidence="4">DSM 46832</strain>
    </source>
</reference>
<dbReference type="AlphaFoldDB" id="A0A927M8Q6"/>
<feature type="domain" description="Enoyl reductase (ER)" evidence="3">
    <location>
        <begin position="10"/>
        <end position="319"/>
    </location>
</feature>
<dbReference type="InterPro" id="IPR011032">
    <property type="entry name" value="GroES-like_sf"/>
</dbReference>
<dbReference type="RefSeq" id="WP_192768335.1">
    <property type="nucleotide sequence ID" value="NZ_JADBEB010000001.1"/>
</dbReference>
<dbReference type="SUPFAM" id="SSF50129">
    <property type="entry name" value="GroES-like"/>
    <property type="match status" value="1"/>
</dbReference>